<feature type="signal peptide" evidence="2">
    <location>
        <begin position="1"/>
        <end position="20"/>
    </location>
</feature>
<evidence type="ECO:0000313" key="4">
    <source>
        <dbReference type="Proteomes" id="UP000229740"/>
    </source>
</evidence>
<dbReference type="Proteomes" id="UP000229740">
    <property type="component" value="Unassembled WGS sequence"/>
</dbReference>
<organism evidence="3 4">
    <name type="scientific">candidate division KSB3 bacterium</name>
    <dbReference type="NCBI Taxonomy" id="2044937"/>
    <lineage>
        <taxon>Bacteria</taxon>
        <taxon>candidate division KSB3</taxon>
    </lineage>
</organism>
<evidence type="ECO:0008006" key="5">
    <source>
        <dbReference type="Google" id="ProtNLM"/>
    </source>
</evidence>
<feature type="chain" id="PRO_5013935989" description="Organic solvent tolerance-like N-terminal domain-containing protein" evidence="2">
    <location>
        <begin position="21"/>
        <end position="177"/>
    </location>
</feature>
<sequence>MKTKTWKIILSVIIVQLCCAALSVYSEEGKSAQQQRHSKFMEQHKRAHEKRMIEKKASVKSSTQPGRTSYSVTIVDSYEDCAGLEDLGNIRANGSVRNIYHVTRVTDPRIRASKCPLLIGNIDVQDGNVREIATYTEIRGSILSRSQDVMLGNIRLKNAEVEQIRNVVEIGGSIEIK</sequence>
<reference evidence="3 4" key="1">
    <citation type="submission" date="2017-10" db="EMBL/GenBank/DDBJ databases">
        <title>Novel microbial diversity and functional potential in the marine mammal oral microbiome.</title>
        <authorList>
            <person name="Dudek N.K."/>
            <person name="Sun C.L."/>
            <person name="Burstein D."/>
            <person name="Kantor R.S."/>
            <person name="Aliaga Goltsman D.S."/>
            <person name="Bik E.M."/>
            <person name="Thomas B.C."/>
            <person name="Banfield J.F."/>
            <person name="Relman D.A."/>
        </authorList>
    </citation>
    <scope>NUCLEOTIDE SEQUENCE [LARGE SCALE GENOMIC DNA]</scope>
    <source>
        <strain evidence="3">DOLZORAL124_49_17</strain>
    </source>
</reference>
<dbReference type="AlphaFoldDB" id="A0A2G6EAS8"/>
<feature type="region of interest" description="Disordered" evidence="1">
    <location>
        <begin position="33"/>
        <end position="67"/>
    </location>
</feature>
<dbReference type="EMBL" id="PDPS01000021">
    <property type="protein sequence ID" value="PID58871.1"/>
    <property type="molecule type" value="Genomic_DNA"/>
</dbReference>
<protein>
    <recommendedName>
        <fullName evidence="5">Organic solvent tolerance-like N-terminal domain-containing protein</fullName>
    </recommendedName>
</protein>
<comment type="caution">
    <text evidence="3">The sequence shown here is derived from an EMBL/GenBank/DDBJ whole genome shotgun (WGS) entry which is preliminary data.</text>
</comment>
<evidence type="ECO:0000313" key="3">
    <source>
        <dbReference type="EMBL" id="PID58871.1"/>
    </source>
</evidence>
<accession>A0A2G6EAS8</accession>
<proteinExistence type="predicted"/>
<name>A0A2G6EAS8_9BACT</name>
<gene>
    <name evidence="3" type="ORF">CSB45_02405</name>
</gene>
<evidence type="ECO:0000256" key="2">
    <source>
        <dbReference type="SAM" id="SignalP"/>
    </source>
</evidence>
<keyword evidence="2" id="KW-0732">Signal</keyword>
<feature type="compositionally biased region" description="Basic and acidic residues" evidence="1">
    <location>
        <begin position="39"/>
        <end position="57"/>
    </location>
</feature>
<evidence type="ECO:0000256" key="1">
    <source>
        <dbReference type="SAM" id="MobiDB-lite"/>
    </source>
</evidence>